<evidence type="ECO:0000259" key="7">
    <source>
        <dbReference type="PROSITE" id="PS50011"/>
    </source>
</evidence>
<evidence type="ECO:0000256" key="1">
    <source>
        <dbReference type="ARBA" id="ARBA00022679"/>
    </source>
</evidence>
<keyword evidence="3 8" id="KW-0418">Kinase</keyword>
<organism evidence="8 9">
    <name type="scientific">Seminavis robusta</name>
    <dbReference type="NCBI Taxonomy" id="568900"/>
    <lineage>
        <taxon>Eukaryota</taxon>
        <taxon>Sar</taxon>
        <taxon>Stramenopiles</taxon>
        <taxon>Ochrophyta</taxon>
        <taxon>Bacillariophyta</taxon>
        <taxon>Bacillariophyceae</taxon>
        <taxon>Bacillariophycidae</taxon>
        <taxon>Naviculales</taxon>
        <taxon>Naviculaceae</taxon>
        <taxon>Seminavis</taxon>
    </lineage>
</organism>
<dbReference type="PANTHER" id="PTHR44329:SF288">
    <property type="entry name" value="MITOGEN-ACTIVATED PROTEIN KINASE KINASE KINASE 20"/>
    <property type="match status" value="1"/>
</dbReference>
<keyword evidence="1" id="KW-0808">Transferase</keyword>
<accession>A0A9N8HDR8</accession>
<dbReference type="InterPro" id="IPR011009">
    <property type="entry name" value="Kinase-like_dom_sf"/>
</dbReference>
<dbReference type="Gene3D" id="3.30.200.20">
    <property type="entry name" value="Phosphorylase Kinase, domain 1"/>
    <property type="match status" value="1"/>
</dbReference>
<dbReference type="PROSITE" id="PS50011">
    <property type="entry name" value="PROTEIN_KINASE_DOM"/>
    <property type="match status" value="1"/>
</dbReference>
<dbReference type="PANTHER" id="PTHR44329">
    <property type="entry name" value="SERINE/THREONINE-PROTEIN KINASE TNNI3K-RELATED"/>
    <property type="match status" value="1"/>
</dbReference>
<feature type="region of interest" description="Disordered" evidence="6">
    <location>
        <begin position="546"/>
        <end position="583"/>
    </location>
</feature>
<dbReference type="Proteomes" id="UP001153069">
    <property type="component" value="Unassembled WGS sequence"/>
</dbReference>
<name>A0A9N8HDR8_9STRA</name>
<feature type="domain" description="Protein kinase" evidence="7">
    <location>
        <begin position="178"/>
        <end position="532"/>
    </location>
</feature>
<dbReference type="Gene3D" id="1.10.510.10">
    <property type="entry name" value="Transferase(Phosphotransferase) domain 1"/>
    <property type="match status" value="1"/>
</dbReference>
<evidence type="ECO:0000313" key="9">
    <source>
        <dbReference type="Proteomes" id="UP001153069"/>
    </source>
</evidence>
<evidence type="ECO:0000256" key="6">
    <source>
        <dbReference type="SAM" id="MobiDB-lite"/>
    </source>
</evidence>
<dbReference type="SMART" id="SM00220">
    <property type="entry name" value="S_TKc"/>
    <property type="match status" value="1"/>
</dbReference>
<evidence type="ECO:0000256" key="2">
    <source>
        <dbReference type="ARBA" id="ARBA00022741"/>
    </source>
</evidence>
<keyword evidence="9" id="KW-1185">Reference proteome</keyword>
<feature type="compositionally biased region" description="Polar residues" evidence="6">
    <location>
        <begin position="78"/>
        <end position="87"/>
    </location>
</feature>
<evidence type="ECO:0000256" key="3">
    <source>
        <dbReference type="ARBA" id="ARBA00022777"/>
    </source>
</evidence>
<dbReference type="EMBL" id="CAICTM010000438">
    <property type="protein sequence ID" value="CAB9510506.1"/>
    <property type="molecule type" value="Genomic_DNA"/>
</dbReference>
<reference evidence="8" key="1">
    <citation type="submission" date="2020-06" db="EMBL/GenBank/DDBJ databases">
        <authorList>
            <consortium name="Plant Systems Biology data submission"/>
        </authorList>
    </citation>
    <scope>NUCLEOTIDE SEQUENCE</scope>
    <source>
        <strain evidence="8">D6</strain>
    </source>
</reference>
<dbReference type="GO" id="GO:0004674">
    <property type="term" value="F:protein serine/threonine kinase activity"/>
    <property type="evidence" value="ECO:0007669"/>
    <property type="project" value="TreeGrafter"/>
</dbReference>
<dbReference type="InterPro" id="IPR000719">
    <property type="entry name" value="Prot_kinase_dom"/>
</dbReference>
<protein>
    <submittedName>
        <fullName evidence="8">Probable LIM domain-containing serine/threonine-protein kinase DDB</fullName>
    </submittedName>
</protein>
<feature type="binding site" evidence="5">
    <location>
        <position position="212"/>
    </location>
    <ligand>
        <name>ATP</name>
        <dbReference type="ChEBI" id="CHEBI:30616"/>
    </ligand>
</feature>
<dbReference type="AlphaFoldDB" id="A0A9N8HDR8"/>
<dbReference type="InterPro" id="IPR017441">
    <property type="entry name" value="Protein_kinase_ATP_BS"/>
</dbReference>
<feature type="compositionally biased region" description="Low complexity" evidence="6">
    <location>
        <begin position="546"/>
        <end position="558"/>
    </location>
</feature>
<proteinExistence type="predicted"/>
<evidence type="ECO:0000256" key="4">
    <source>
        <dbReference type="ARBA" id="ARBA00022840"/>
    </source>
</evidence>
<dbReference type="Pfam" id="PF00069">
    <property type="entry name" value="Pkinase"/>
    <property type="match status" value="1"/>
</dbReference>
<feature type="region of interest" description="Disordered" evidence="6">
    <location>
        <begin position="64"/>
        <end position="114"/>
    </location>
</feature>
<evidence type="ECO:0000313" key="8">
    <source>
        <dbReference type="EMBL" id="CAB9510506.1"/>
    </source>
</evidence>
<comment type="caution">
    <text evidence="8">The sequence shown here is derived from an EMBL/GenBank/DDBJ whole genome shotgun (WGS) entry which is preliminary data.</text>
</comment>
<gene>
    <name evidence="8" type="ORF">SEMRO_439_G143260.1</name>
</gene>
<dbReference type="SUPFAM" id="SSF56112">
    <property type="entry name" value="Protein kinase-like (PK-like)"/>
    <property type="match status" value="1"/>
</dbReference>
<dbReference type="OrthoDB" id="197083at2759"/>
<evidence type="ECO:0000256" key="5">
    <source>
        <dbReference type="PROSITE-ProRule" id="PRU10141"/>
    </source>
</evidence>
<dbReference type="InterPro" id="IPR051681">
    <property type="entry name" value="Ser/Thr_Kinases-Pseudokinases"/>
</dbReference>
<dbReference type="GO" id="GO:0005524">
    <property type="term" value="F:ATP binding"/>
    <property type="evidence" value="ECO:0007669"/>
    <property type="project" value="UniProtKB-UniRule"/>
</dbReference>
<sequence length="583" mass="65172">MEHLMLISQTSYFSHPGMGNVYRHDDKKHHPFANNNNNTVSNKESFTQPLTGANAIVVINNHNKQHNNHNHTHDNTTSGSDVASKQQLALRRSVTATNTEEDHGTPSVPLTPTPTFDSAASIKETRPAFVVLPKDVADDLVTKTRKRVEHTLLKSGFLASASSEFAMRKTPRYNEEQVIRGDLLGQGGFASVYAVDIVANSSNNNNNQYVVKHLNSKLYDSSSSSSNNNRKLHLGAKDICLETRILATLNHPNIISLEGISSGGLQNFATTQRTDSYFMVLPRLSCTLSDKISAWKRQRLYDQQQQQQQTPTSIRRRWWRKLDASSLTPQEQQDVQFLCERLQIVMDLCKALEYLHERRIMHRDIKPPNIGFDKDGCLKLFDFGLAKEMPLPESNNAANSNSFLGSFAPRTPAGACLGNTGTTRYMAPEIIRKEPYTTKVDVYAASIVCWEVMTLLKPYGSDTSGQFVKECVALYDDRPTIPSGSRLVTTNSNNNKLTAWPKALKKLIQQGWIKDQSSRLTAGEMKQGLKLIIDKKKRLLSDMEAATTTTTEADVSVSSPPPPQELPQQDQEHSFSVENEILL</sequence>
<keyword evidence="2 5" id="KW-0547">Nucleotide-binding</keyword>
<dbReference type="PROSITE" id="PS00107">
    <property type="entry name" value="PROTEIN_KINASE_ATP"/>
    <property type="match status" value="1"/>
</dbReference>
<keyword evidence="4 5" id="KW-0067">ATP-binding</keyword>